<evidence type="ECO:0000313" key="2">
    <source>
        <dbReference type="Proteomes" id="UP001300692"/>
    </source>
</evidence>
<organism evidence="1 2">
    <name type="scientific">Reichenbachiella ulvae</name>
    <dbReference type="NCBI Taxonomy" id="2980104"/>
    <lineage>
        <taxon>Bacteria</taxon>
        <taxon>Pseudomonadati</taxon>
        <taxon>Bacteroidota</taxon>
        <taxon>Cytophagia</taxon>
        <taxon>Cytophagales</taxon>
        <taxon>Reichenbachiellaceae</taxon>
        <taxon>Reichenbachiella</taxon>
    </lineage>
</organism>
<dbReference type="RefSeq" id="WP_264138085.1">
    <property type="nucleotide sequence ID" value="NZ_JAOYOD010000001.1"/>
</dbReference>
<accession>A0ABT3CU78</accession>
<name>A0ABT3CU78_9BACT</name>
<protein>
    <recommendedName>
        <fullName evidence="3">TonB dependent receptor</fullName>
    </recommendedName>
</protein>
<keyword evidence="2" id="KW-1185">Reference proteome</keyword>
<dbReference type="Proteomes" id="UP001300692">
    <property type="component" value="Unassembled WGS sequence"/>
</dbReference>
<proteinExistence type="predicted"/>
<dbReference type="EMBL" id="JAOYOD010000001">
    <property type="protein sequence ID" value="MCV9387260.1"/>
    <property type="molecule type" value="Genomic_DNA"/>
</dbReference>
<evidence type="ECO:0000313" key="1">
    <source>
        <dbReference type="EMBL" id="MCV9387260.1"/>
    </source>
</evidence>
<evidence type="ECO:0008006" key="3">
    <source>
        <dbReference type="Google" id="ProtNLM"/>
    </source>
</evidence>
<sequence>MGEEIGNFHGFKVVDIDENGQWIYETVDGERATYDEFGHSFDDKQVLGNGLPNYYAGWNNSVRYKNFDLNITMRGAFDYQLLNFERMYLENPSITNYNRLSSSQDLVFGKERLASPLEYNSYYVEDADFWKIDNITLGYNLPLEKVGAIQSARVYVSTLNTFIFTGYKGIDPEVNRGGLAPGNDGRDKYPTARSFTVGFNVSF</sequence>
<gene>
    <name evidence="1" type="ORF">N7U62_11340</name>
</gene>
<comment type="caution">
    <text evidence="1">The sequence shown here is derived from an EMBL/GenBank/DDBJ whole genome shotgun (WGS) entry which is preliminary data.</text>
</comment>
<reference evidence="1 2" key="1">
    <citation type="submission" date="2022-10" db="EMBL/GenBank/DDBJ databases">
        <title>Comparative genomics and taxonomic characterization of three novel marine species of genus Reichenbachiella exhibiting antioxidant and polysaccharide degradation activities.</title>
        <authorList>
            <person name="Muhammad N."/>
            <person name="Lee Y.-J."/>
            <person name="Ko J."/>
            <person name="Kim S.-G."/>
        </authorList>
    </citation>
    <scope>NUCLEOTIDE SEQUENCE [LARGE SCALE GENOMIC DNA]</scope>
    <source>
        <strain evidence="1 2">ABR2-5</strain>
    </source>
</reference>